<evidence type="ECO:0000256" key="1">
    <source>
        <dbReference type="SAM" id="MobiDB-lite"/>
    </source>
</evidence>
<sequence length="421" mass="48301">MDSDKADAGKTDKKDEPVQWDPAKITVTDSEGTKLFSGSDLLLLCTTPEVIEWEQPKKEKEQNGKEDSKGDSNEPTETSGSTKKEDDRAKSYPRPKELDIKHGEVGAVYRGVMKNWFKEKGFGFVKSPCFQEDVFCLSRSLKGLGAGRIQRELFAGDHVIFTTGVNVKRGNIMVQECWRVSSIHLAYCRPFLDGFLSAGKFPLNEELEVIDHPVKDKRVFAPLKLKTKAGCEVGSFRRISGNRLMLLLNRNKIRFQGAPKPEYEKWEDFRKEVPIMEGTGTMLGETFRYWHKKGKDTEFHKAKREARSAPKPCPPSRMPKLMEFKKKIVEYIQKCKTFSRSYRISRLRELMPKSEFNVGHYGYQKFKDFIKDIPEIEFINENKIKLKGDNRKRTLIPDSNTPTQGSAPKKTKEEAPEQKAE</sequence>
<feature type="region of interest" description="Disordered" evidence="1">
    <location>
        <begin position="300"/>
        <end position="319"/>
    </location>
</feature>
<dbReference type="InterPro" id="IPR025605">
    <property type="entry name" value="OST-HTH/LOTUS_dom"/>
</dbReference>
<feature type="compositionally biased region" description="Basic and acidic residues" evidence="1">
    <location>
        <begin position="82"/>
        <end position="96"/>
    </location>
</feature>
<feature type="region of interest" description="Disordered" evidence="1">
    <location>
        <begin position="387"/>
        <end position="421"/>
    </location>
</feature>
<dbReference type="AlphaFoldDB" id="A0A7S3ZCS3"/>
<dbReference type="EMBL" id="HBIV01044379">
    <property type="protein sequence ID" value="CAE0679361.1"/>
    <property type="molecule type" value="Transcribed_RNA"/>
</dbReference>
<dbReference type="Gene3D" id="2.40.50.140">
    <property type="entry name" value="Nucleic acid-binding proteins"/>
    <property type="match status" value="1"/>
</dbReference>
<proteinExistence type="predicted"/>
<organism evidence="3">
    <name type="scientific">Lotharella globosa</name>
    <dbReference type="NCBI Taxonomy" id="91324"/>
    <lineage>
        <taxon>Eukaryota</taxon>
        <taxon>Sar</taxon>
        <taxon>Rhizaria</taxon>
        <taxon>Cercozoa</taxon>
        <taxon>Chlorarachniophyceae</taxon>
        <taxon>Lotharella</taxon>
    </lineage>
</organism>
<feature type="region of interest" description="Disordered" evidence="1">
    <location>
        <begin position="52"/>
        <end position="96"/>
    </location>
</feature>
<feature type="compositionally biased region" description="Basic and acidic residues" evidence="1">
    <location>
        <begin position="1"/>
        <end position="17"/>
    </location>
</feature>
<dbReference type="SUPFAM" id="SSF50249">
    <property type="entry name" value="Nucleic acid-binding proteins"/>
    <property type="match status" value="1"/>
</dbReference>
<evidence type="ECO:0000313" key="3">
    <source>
        <dbReference type="EMBL" id="CAE0679361.1"/>
    </source>
</evidence>
<feature type="compositionally biased region" description="Basic and acidic residues" evidence="1">
    <location>
        <begin position="410"/>
        <end position="421"/>
    </location>
</feature>
<dbReference type="InterPro" id="IPR012340">
    <property type="entry name" value="NA-bd_OB-fold"/>
</dbReference>
<evidence type="ECO:0000259" key="2">
    <source>
        <dbReference type="Pfam" id="PF12872"/>
    </source>
</evidence>
<feature type="region of interest" description="Disordered" evidence="1">
    <location>
        <begin position="1"/>
        <end position="31"/>
    </location>
</feature>
<reference evidence="3" key="1">
    <citation type="submission" date="2021-01" db="EMBL/GenBank/DDBJ databases">
        <authorList>
            <person name="Corre E."/>
            <person name="Pelletier E."/>
            <person name="Niang G."/>
            <person name="Scheremetjew M."/>
            <person name="Finn R."/>
            <person name="Kale V."/>
            <person name="Holt S."/>
            <person name="Cochrane G."/>
            <person name="Meng A."/>
            <person name="Brown T."/>
            <person name="Cohen L."/>
        </authorList>
    </citation>
    <scope>NUCLEOTIDE SEQUENCE</scope>
    <source>
        <strain evidence="3">CCCM811</strain>
    </source>
</reference>
<feature type="compositionally biased region" description="Polar residues" evidence="1">
    <location>
        <begin position="397"/>
        <end position="406"/>
    </location>
</feature>
<accession>A0A7S3ZCS3</accession>
<feature type="compositionally biased region" description="Basic and acidic residues" evidence="1">
    <location>
        <begin position="54"/>
        <end position="72"/>
    </location>
</feature>
<dbReference type="Pfam" id="PF12872">
    <property type="entry name" value="OST-HTH"/>
    <property type="match status" value="1"/>
</dbReference>
<protein>
    <recommendedName>
        <fullName evidence="2">HTH OST-type domain-containing protein</fullName>
    </recommendedName>
</protein>
<feature type="domain" description="HTH OST-type" evidence="2">
    <location>
        <begin position="323"/>
        <end position="377"/>
    </location>
</feature>
<gene>
    <name evidence="3" type="ORF">LGLO00237_LOCUS31144</name>
</gene>
<name>A0A7S3ZCS3_9EUKA</name>